<sequence>MRFYTTSIRLLSTPVLNPNVYIKKTSNEILKKDKNTLKSVKKSYYNMYKALIPLHKNKFR</sequence>
<dbReference type="AlphaFoldDB" id="A0A6C0JBQ8"/>
<dbReference type="EMBL" id="MN740339">
    <property type="protein sequence ID" value="QHU01368.1"/>
    <property type="molecule type" value="Genomic_DNA"/>
</dbReference>
<proteinExistence type="predicted"/>
<protein>
    <submittedName>
        <fullName evidence="1">Uncharacterized protein</fullName>
    </submittedName>
</protein>
<evidence type="ECO:0000313" key="1">
    <source>
        <dbReference type="EMBL" id="QHU01368.1"/>
    </source>
</evidence>
<reference evidence="1" key="1">
    <citation type="journal article" date="2020" name="Nature">
        <title>Giant virus diversity and host interactions through global metagenomics.</title>
        <authorList>
            <person name="Schulz F."/>
            <person name="Roux S."/>
            <person name="Paez-Espino D."/>
            <person name="Jungbluth S."/>
            <person name="Walsh D.A."/>
            <person name="Denef V.J."/>
            <person name="McMahon K.D."/>
            <person name="Konstantinidis K.T."/>
            <person name="Eloe-Fadrosh E.A."/>
            <person name="Kyrpides N.C."/>
            <person name="Woyke T."/>
        </authorList>
    </citation>
    <scope>NUCLEOTIDE SEQUENCE</scope>
    <source>
        <strain evidence="1">GVMAG-M-3300025860-25</strain>
    </source>
</reference>
<name>A0A6C0JBQ8_9ZZZZ</name>
<accession>A0A6C0JBQ8</accession>
<organism evidence="1">
    <name type="scientific">viral metagenome</name>
    <dbReference type="NCBI Taxonomy" id="1070528"/>
    <lineage>
        <taxon>unclassified sequences</taxon>
        <taxon>metagenomes</taxon>
        <taxon>organismal metagenomes</taxon>
    </lineage>
</organism>